<accession>A0AAX3IF37</accession>
<feature type="transmembrane region" description="Helical" evidence="1">
    <location>
        <begin position="45"/>
        <end position="64"/>
    </location>
</feature>
<protein>
    <submittedName>
        <fullName evidence="2">Uncharacterized protein</fullName>
    </submittedName>
</protein>
<dbReference type="GeneID" id="61832741"/>
<dbReference type="EMBL" id="LR590482">
    <property type="protein sequence ID" value="VTR04796.1"/>
    <property type="molecule type" value="Genomic_DNA"/>
</dbReference>
<evidence type="ECO:0000313" key="3">
    <source>
        <dbReference type="Proteomes" id="UP000306562"/>
    </source>
</evidence>
<keyword evidence="1" id="KW-0812">Transmembrane</keyword>
<dbReference type="AlphaFoldDB" id="A0AAX3IF37"/>
<evidence type="ECO:0000256" key="1">
    <source>
        <dbReference type="SAM" id="Phobius"/>
    </source>
</evidence>
<dbReference type="Proteomes" id="UP000306562">
    <property type="component" value="Chromosome"/>
</dbReference>
<dbReference type="RefSeq" id="WP_057025656.1">
    <property type="nucleotide sequence ID" value="NZ_CBCSGQ010000056.1"/>
</dbReference>
<organism evidence="2 3">
    <name type="scientific">Pseudomonas synxantha</name>
    <dbReference type="NCBI Taxonomy" id="47883"/>
    <lineage>
        <taxon>Bacteria</taxon>
        <taxon>Pseudomonadati</taxon>
        <taxon>Pseudomonadota</taxon>
        <taxon>Gammaproteobacteria</taxon>
        <taxon>Pseudomonadales</taxon>
        <taxon>Pseudomonadaceae</taxon>
        <taxon>Pseudomonas</taxon>
    </lineage>
</organism>
<proteinExistence type="predicted"/>
<name>A0AAX3IF37_9PSED</name>
<gene>
    <name evidence="2" type="ORF">NCTC10696_05211</name>
</gene>
<keyword evidence="1" id="KW-1133">Transmembrane helix</keyword>
<evidence type="ECO:0000313" key="2">
    <source>
        <dbReference type="EMBL" id="VTR04796.1"/>
    </source>
</evidence>
<reference evidence="2 3" key="1">
    <citation type="submission" date="2019-05" db="EMBL/GenBank/DDBJ databases">
        <authorList>
            <consortium name="Pathogen Informatics"/>
        </authorList>
    </citation>
    <scope>NUCLEOTIDE SEQUENCE [LARGE SCALE GENOMIC DNA]</scope>
    <source>
        <strain evidence="2 3">NCTC10696</strain>
    </source>
</reference>
<keyword evidence="1" id="KW-0472">Membrane</keyword>
<sequence>MEGFWDRWGSLIQRLVASVGSQASLLALVLVFMPQPVDLSGWPGALALAAGLLAFASICLEFRADKKAHNNRKTYEKDDVIGIKSYMRSWIGDSGRAIIWTRDLSWADDDSTKKLLKEKAQEGNLTVCMPKMTELGEVLRAAGANVWIYGRPSFLAPASRFTIAHFGNGGSQVAIGRGGRGIHVIEEIDSSHPALHMAIDLASLAELLHKENAAHV</sequence>